<feature type="region of interest" description="Disordered" evidence="2">
    <location>
        <begin position="349"/>
        <end position="457"/>
    </location>
</feature>
<evidence type="ECO:0000313" key="4">
    <source>
        <dbReference type="EMBL" id="OZG63587.1"/>
    </source>
</evidence>
<dbReference type="AlphaFoldDB" id="A0A261FWP7"/>
<protein>
    <recommendedName>
        <fullName evidence="6">Membrane associated protein</fullName>
    </recommendedName>
</protein>
<feature type="compositionally biased region" description="Low complexity" evidence="2">
    <location>
        <begin position="383"/>
        <end position="403"/>
    </location>
</feature>
<evidence type="ECO:0000256" key="3">
    <source>
        <dbReference type="SAM" id="Phobius"/>
    </source>
</evidence>
<evidence type="ECO:0008006" key="6">
    <source>
        <dbReference type="Google" id="ProtNLM"/>
    </source>
</evidence>
<comment type="caution">
    <text evidence="4">The sequence shown here is derived from an EMBL/GenBank/DDBJ whole genome shotgun (WGS) entry which is preliminary data.</text>
</comment>
<feature type="transmembrane region" description="Helical" evidence="3">
    <location>
        <begin position="110"/>
        <end position="129"/>
    </location>
</feature>
<keyword evidence="3" id="KW-1133">Transmembrane helix</keyword>
<feature type="compositionally biased region" description="Polar residues" evidence="2">
    <location>
        <begin position="412"/>
        <end position="421"/>
    </location>
</feature>
<organism evidence="4 5">
    <name type="scientific">Bifidobacterium hapali</name>
    <dbReference type="NCBI Taxonomy" id="1630172"/>
    <lineage>
        <taxon>Bacteria</taxon>
        <taxon>Bacillati</taxon>
        <taxon>Actinomycetota</taxon>
        <taxon>Actinomycetes</taxon>
        <taxon>Bifidobacteriales</taxon>
        <taxon>Bifidobacteriaceae</taxon>
        <taxon>Bifidobacterium</taxon>
    </lineage>
</organism>
<evidence type="ECO:0000256" key="2">
    <source>
        <dbReference type="SAM" id="MobiDB-lite"/>
    </source>
</evidence>
<name>A0A261FWP7_9BIFI</name>
<proteinExistence type="predicted"/>
<dbReference type="EMBL" id="MWWY01000035">
    <property type="protein sequence ID" value="OZG63587.1"/>
    <property type="molecule type" value="Genomic_DNA"/>
</dbReference>
<accession>A0A261FWP7</accession>
<evidence type="ECO:0000256" key="1">
    <source>
        <dbReference type="SAM" id="Coils"/>
    </source>
</evidence>
<feature type="transmembrane region" description="Helical" evidence="3">
    <location>
        <begin position="135"/>
        <end position="155"/>
    </location>
</feature>
<keyword evidence="1" id="KW-0175">Coiled coil</keyword>
<sequence length="457" mass="48505">MPDLCPGSPILKCMGYESLSAVVVLVIVVIVMAGWLPARTAKGMRTVAEHREDKYSPSLHLIDIDDGTRFSDEHTPRAKGIIMQSDPKYTAERVAYVRQLRRAAIRRRRVLVLSLLALTVLVLVLAIALKFSPLFALIPGVLLVVSVALGVRAAAQARAWEAKVATSRRRAARARAKAAAQVVVEPAQSVGENSGAADRSVNTAEADTDVMEQREIRQALNRARQEQEKAFAERAARRAAAERKVLREAAERVAARADAGDDQLIRSEIAVVDEHDVESAEVAAAAETATDTAAVTESRNDTAAVPDETSELASVSPSRALDAFDMASAPDLISFSLGAPRNGIDVATDAPESREIQSTRQVAKAVPVESATADDAQNVQDMDSVAADVAANSSADSSPADNTDAADDASSKHAQSNTVNDTAAFHETEQHVAVDAPEATSDSLGHGLEAILARRSS</sequence>
<feature type="transmembrane region" description="Helical" evidence="3">
    <location>
        <begin position="18"/>
        <end position="36"/>
    </location>
</feature>
<gene>
    <name evidence="4" type="ORF">BHAP_1774</name>
</gene>
<keyword evidence="3" id="KW-0812">Transmembrane</keyword>
<feature type="coiled-coil region" evidence="1">
    <location>
        <begin position="210"/>
        <end position="252"/>
    </location>
</feature>
<evidence type="ECO:0000313" key="5">
    <source>
        <dbReference type="Proteomes" id="UP000216074"/>
    </source>
</evidence>
<dbReference type="Proteomes" id="UP000216074">
    <property type="component" value="Unassembled WGS sequence"/>
</dbReference>
<reference evidence="4 5" key="1">
    <citation type="journal article" date="2017" name="BMC Genomics">
        <title>Comparative genomic and phylogenomic analyses of the Bifidobacteriaceae family.</title>
        <authorList>
            <person name="Lugli G.A."/>
            <person name="Milani C."/>
            <person name="Turroni F."/>
            <person name="Duranti S."/>
            <person name="Mancabelli L."/>
            <person name="Mangifesta M."/>
            <person name="Ferrario C."/>
            <person name="Modesto M."/>
            <person name="Mattarelli P."/>
            <person name="Jiri K."/>
            <person name="van Sinderen D."/>
            <person name="Ventura M."/>
        </authorList>
    </citation>
    <scope>NUCLEOTIDE SEQUENCE [LARGE SCALE GENOMIC DNA]</scope>
    <source>
        <strain evidence="4 5">DSM 100202</strain>
    </source>
</reference>
<keyword evidence="3" id="KW-0472">Membrane</keyword>
<keyword evidence="5" id="KW-1185">Reference proteome</keyword>